<dbReference type="SUPFAM" id="SSF55068">
    <property type="entry name" value="Peptide methionine sulfoxide reductase"/>
    <property type="match status" value="1"/>
</dbReference>
<proteinExistence type="inferred from homology"/>
<evidence type="ECO:0000313" key="7">
    <source>
        <dbReference type="Proteomes" id="UP000477651"/>
    </source>
</evidence>
<dbReference type="InterPro" id="IPR002569">
    <property type="entry name" value="Met_Sox_Rdtase_MsrA_dom"/>
</dbReference>
<dbReference type="InterPro" id="IPR036509">
    <property type="entry name" value="Met_Sox_Rdtase_MsrA_sf"/>
</dbReference>
<dbReference type="Pfam" id="PF01625">
    <property type="entry name" value="PMSR"/>
    <property type="match status" value="1"/>
</dbReference>
<dbReference type="GO" id="GO:0008113">
    <property type="term" value="F:peptide-methionine (S)-S-oxide reductase activity"/>
    <property type="evidence" value="ECO:0007669"/>
    <property type="project" value="UniProtKB-UniRule"/>
</dbReference>
<name>A0A6L9Y852_9BURK</name>
<evidence type="ECO:0000313" key="6">
    <source>
        <dbReference type="EMBL" id="NEN76591.1"/>
    </source>
</evidence>
<evidence type="ECO:0000256" key="2">
    <source>
        <dbReference type="ARBA" id="ARBA00047806"/>
    </source>
</evidence>
<dbReference type="RefSeq" id="WP_159991652.1">
    <property type="nucleotide sequence ID" value="NZ_CP047165.1"/>
</dbReference>
<feature type="domain" description="Peptide methionine sulphoxide reductase MsrA" evidence="5">
    <location>
        <begin position="6"/>
        <end position="155"/>
    </location>
</feature>
<reference evidence="6 7" key="1">
    <citation type="submission" date="2020-02" db="EMBL/GenBank/DDBJ databases">
        <title>Pelistega sp. NLN82 were isolated from wild rodents of the Hainan Island.</title>
        <authorList>
            <person name="Niu N."/>
            <person name="Zhou J."/>
        </authorList>
    </citation>
    <scope>NUCLEOTIDE SEQUENCE [LARGE SCALE GENOMIC DNA]</scope>
    <source>
        <strain evidence="6 7">NLN82</strain>
    </source>
</reference>
<comment type="function">
    <text evidence="4">Has an important function as a repair enzyme for proteins that have been inactivated by oxidation. Catalyzes the reversible oxidation-reduction of methionine sulfoxide in proteins to methionine.</text>
</comment>
<dbReference type="EC" id="1.8.4.11" evidence="4"/>
<evidence type="ECO:0000256" key="1">
    <source>
        <dbReference type="ARBA" id="ARBA00023002"/>
    </source>
</evidence>
<comment type="similarity">
    <text evidence="4">Belongs to the MsrA Met sulfoxide reductase family.</text>
</comment>
<dbReference type="PANTHER" id="PTHR43774">
    <property type="entry name" value="PEPTIDE METHIONINE SULFOXIDE REDUCTASE"/>
    <property type="match status" value="1"/>
</dbReference>
<dbReference type="PANTHER" id="PTHR43774:SF1">
    <property type="entry name" value="PEPTIDE METHIONINE SULFOXIDE REDUCTASE MSRA 2"/>
    <property type="match status" value="1"/>
</dbReference>
<dbReference type="Gene3D" id="3.30.1060.10">
    <property type="entry name" value="Peptide methionine sulphoxide reductase MsrA"/>
    <property type="match status" value="1"/>
</dbReference>
<evidence type="ECO:0000256" key="4">
    <source>
        <dbReference type="HAMAP-Rule" id="MF_01401"/>
    </source>
</evidence>
<gene>
    <name evidence="4 6" type="primary">msrA</name>
    <name evidence="6" type="ORF">F9B74_09770</name>
</gene>
<comment type="catalytic activity">
    <reaction evidence="3 4">
        <text>[thioredoxin]-disulfide + L-methionine + H2O = L-methionine (S)-S-oxide + [thioredoxin]-dithiol</text>
        <dbReference type="Rhea" id="RHEA:19993"/>
        <dbReference type="Rhea" id="RHEA-COMP:10698"/>
        <dbReference type="Rhea" id="RHEA-COMP:10700"/>
        <dbReference type="ChEBI" id="CHEBI:15377"/>
        <dbReference type="ChEBI" id="CHEBI:29950"/>
        <dbReference type="ChEBI" id="CHEBI:50058"/>
        <dbReference type="ChEBI" id="CHEBI:57844"/>
        <dbReference type="ChEBI" id="CHEBI:58772"/>
        <dbReference type="EC" id="1.8.4.11"/>
    </reaction>
</comment>
<keyword evidence="7" id="KW-1185">Reference proteome</keyword>
<dbReference type="Proteomes" id="UP000477651">
    <property type="component" value="Unassembled WGS sequence"/>
</dbReference>
<dbReference type="EMBL" id="JAAGYR010000023">
    <property type="protein sequence ID" value="NEN76591.1"/>
    <property type="molecule type" value="Genomic_DNA"/>
</dbReference>
<dbReference type="AlphaFoldDB" id="A0A6L9Y852"/>
<protein>
    <recommendedName>
        <fullName evidence="4">Peptide methionine sulfoxide reductase MsrA</fullName>
        <shortName evidence="4">Protein-methionine-S-oxide reductase</shortName>
        <ecNumber evidence="4">1.8.4.11</ecNumber>
    </recommendedName>
    <alternativeName>
        <fullName evidence="4">Peptide-methionine (S)-S-oxide reductase</fullName>
        <shortName evidence="4">Peptide Met(O) reductase</shortName>
    </alternativeName>
</protein>
<evidence type="ECO:0000259" key="5">
    <source>
        <dbReference type="Pfam" id="PF01625"/>
    </source>
</evidence>
<keyword evidence="1 4" id="KW-0560">Oxidoreductase</keyword>
<organism evidence="6 7">
    <name type="scientific">Pelistega ratti</name>
    <dbReference type="NCBI Taxonomy" id="2652177"/>
    <lineage>
        <taxon>Bacteria</taxon>
        <taxon>Pseudomonadati</taxon>
        <taxon>Pseudomonadota</taxon>
        <taxon>Betaproteobacteria</taxon>
        <taxon>Burkholderiales</taxon>
        <taxon>Alcaligenaceae</taxon>
        <taxon>Pelistega</taxon>
    </lineage>
</organism>
<comment type="caution">
    <text evidence="6">The sequence shown here is derived from an EMBL/GenBank/DDBJ whole genome shotgun (WGS) entry which is preliminary data.</text>
</comment>
<comment type="catalytic activity">
    <reaction evidence="2 4">
        <text>L-methionyl-[protein] + [thioredoxin]-disulfide + H2O = L-methionyl-(S)-S-oxide-[protein] + [thioredoxin]-dithiol</text>
        <dbReference type="Rhea" id="RHEA:14217"/>
        <dbReference type="Rhea" id="RHEA-COMP:10698"/>
        <dbReference type="Rhea" id="RHEA-COMP:10700"/>
        <dbReference type="Rhea" id="RHEA-COMP:12313"/>
        <dbReference type="Rhea" id="RHEA-COMP:12315"/>
        <dbReference type="ChEBI" id="CHEBI:15377"/>
        <dbReference type="ChEBI" id="CHEBI:16044"/>
        <dbReference type="ChEBI" id="CHEBI:29950"/>
        <dbReference type="ChEBI" id="CHEBI:44120"/>
        <dbReference type="ChEBI" id="CHEBI:50058"/>
        <dbReference type="EC" id="1.8.4.11"/>
    </reaction>
</comment>
<sequence length="175" mass="19993">MKENIAVFGGGCFWCTEAIFSRLKGVHQVVPGYCGGHVENPRYEEVKAEKTGHIEVIKITFDPTVISYGELLEVFFNTHDPTTVNRQGEDVGSQYASVIFAQNEEQAQLAVEVKDKIQTEFEAPIVTKILPAETFWTAEEYHHRYFEQHPNQAYCSLVIAQKVQKFMQKYADKLK</sequence>
<evidence type="ECO:0000256" key="3">
    <source>
        <dbReference type="ARBA" id="ARBA00048782"/>
    </source>
</evidence>
<dbReference type="NCBIfam" id="TIGR00401">
    <property type="entry name" value="msrA"/>
    <property type="match status" value="1"/>
</dbReference>
<accession>A0A6L9Y852</accession>
<dbReference type="HAMAP" id="MF_01401">
    <property type="entry name" value="MsrA"/>
    <property type="match status" value="1"/>
</dbReference>
<feature type="active site" evidence="4">
    <location>
        <position position="12"/>
    </location>
</feature>